<dbReference type="EC" id="2.7.7.49" evidence="1"/>
<organism evidence="4 5">
    <name type="scientific">Dryococelus australis</name>
    <dbReference type="NCBI Taxonomy" id="614101"/>
    <lineage>
        <taxon>Eukaryota</taxon>
        <taxon>Metazoa</taxon>
        <taxon>Ecdysozoa</taxon>
        <taxon>Arthropoda</taxon>
        <taxon>Hexapoda</taxon>
        <taxon>Insecta</taxon>
        <taxon>Pterygota</taxon>
        <taxon>Neoptera</taxon>
        <taxon>Polyneoptera</taxon>
        <taxon>Phasmatodea</taxon>
        <taxon>Verophasmatodea</taxon>
        <taxon>Anareolatae</taxon>
        <taxon>Phasmatidae</taxon>
        <taxon>Eurycanthinae</taxon>
        <taxon>Dryococelus</taxon>
    </lineage>
</organism>
<evidence type="ECO:0000259" key="3">
    <source>
        <dbReference type="Pfam" id="PF17921"/>
    </source>
</evidence>
<proteinExistence type="predicted"/>
<feature type="compositionally biased region" description="Basic and acidic residues" evidence="2">
    <location>
        <begin position="291"/>
        <end position="304"/>
    </location>
</feature>
<dbReference type="Proteomes" id="UP001159363">
    <property type="component" value="Chromosome 1"/>
</dbReference>
<evidence type="ECO:0000256" key="2">
    <source>
        <dbReference type="SAM" id="MobiDB-lite"/>
    </source>
</evidence>
<dbReference type="PANTHER" id="PTHR37984">
    <property type="entry name" value="PROTEIN CBG26694"/>
    <property type="match status" value="1"/>
</dbReference>
<gene>
    <name evidence="4" type="ORF">PR048_003765</name>
</gene>
<dbReference type="InterPro" id="IPR050951">
    <property type="entry name" value="Retrovirus_Pol_polyprotein"/>
</dbReference>
<evidence type="ECO:0000256" key="1">
    <source>
        <dbReference type="ARBA" id="ARBA00012493"/>
    </source>
</evidence>
<accession>A0ABQ9IQ74</accession>
<evidence type="ECO:0000313" key="5">
    <source>
        <dbReference type="Proteomes" id="UP001159363"/>
    </source>
</evidence>
<sequence>MLLTLHKGYFGMTKMKSKARRVLCWLRMSKEIEVFVAKCCVCQKFAVSSPRERLLLHERPSLPFNKIGRVSAEEFNTEFKGVFATPGIPKLVIADNIQFWSRECMLAQKWGFTIVTISPHYPCNKWMADRAVRTVKSMLKKCHEDGSSIELPLLQYLLFPTCGTSHLPSEILMSRNIPVSEHQVRPVVEDNFEEQLKEIARKSKLSYDRVTRAREGFALALYPTVVDDRHTNPRSYWVREFDGKVVWKNSYHLKQWRISRIMNVPLEDEDAEKKDQSRGEEELVRGPTQIGDRESRHKSVTEAE</sequence>
<dbReference type="InterPro" id="IPR012337">
    <property type="entry name" value="RNaseH-like_sf"/>
</dbReference>
<dbReference type="EMBL" id="JARBHB010000001">
    <property type="protein sequence ID" value="KAJ8898405.1"/>
    <property type="molecule type" value="Genomic_DNA"/>
</dbReference>
<dbReference type="InterPro" id="IPR041588">
    <property type="entry name" value="Integrase_H2C2"/>
</dbReference>
<protein>
    <recommendedName>
        <fullName evidence="1">RNA-directed DNA polymerase</fullName>
        <ecNumber evidence="1">2.7.7.49</ecNumber>
    </recommendedName>
</protein>
<keyword evidence="5" id="KW-1185">Reference proteome</keyword>
<reference evidence="4 5" key="1">
    <citation type="submission" date="2023-02" db="EMBL/GenBank/DDBJ databases">
        <title>LHISI_Scaffold_Assembly.</title>
        <authorList>
            <person name="Stuart O.P."/>
            <person name="Cleave R."/>
            <person name="Magrath M.J.L."/>
            <person name="Mikheyev A.S."/>
        </authorList>
    </citation>
    <scope>NUCLEOTIDE SEQUENCE [LARGE SCALE GENOMIC DNA]</scope>
    <source>
        <strain evidence="4">Daus_M_001</strain>
        <tissue evidence="4">Leg muscle</tissue>
    </source>
</reference>
<feature type="domain" description="Integrase zinc-binding" evidence="3">
    <location>
        <begin position="4"/>
        <end position="45"/>
    </location>
</feature>
<dbReference type="Gene3D" id="3.30.420.10">
    <property type="entry name" value="Ribonuclease H-like superfamily/Ribonuclease H"/>
    <property type="match status" value="1"/>
</dbReference>
<dbReference type="SUPFAM" id="SSF53098">
    <property type="entry name" value="Ribonuclease H-like"/>
    <property type="match status" value="1"/>
</dbReference>
<evidence type="ECO:0000313" key="4">
    <source>
        <dbReference type="EMBL" id="KAJ8898405.1"/>
    </source>
</evidence>
<feature type="region of interest" description="Disordered" evidence="2">
    <location>
        <begin position="267"/>
        <end position="304"/>
    </location>
</feature>
<dbReference type="InterPro" id="IPR036397">
    <property type="entry name" value="RNaseH_sf"/>
</dbReference>
<feature type="compositionally biased region" description="Basic and acidic residues" evidence="2">
    <location>
        <begin position="271"/>
        <end position="284"/>
    </location>
</feature>
<dbReference type="PANTHER" id="PTHR37984:SF8">
    <property type="entry name" value="CCHC-TYPE DOMAIN-CONTAINING PROTEIN"/>
    <property type="match status" value="1"/>
</dbReference>
<dbReference type="Gene3D" id="1.10.340.70">
    <property type="match status" value="1"/>
</dbReference>
<comment type="caution">
    <text evidence="4">The sequence shown here is derived from an EMBL/GenBank/DDBJ whole genome shotgun (WGS) entry which is preliminary data.</text>
</comment>
<name>A0ABQ9IQ74_9NEOP</name>
<dbReference type="Pfam" id="PF17921">
    <property type="entry name" value="Integrase_H2C2"/>
    <property type="match status" value="1"/>
</dbReference>